<accession>A0A392SLM6</accession>
<evidence type="ECO:0000313" key="1">
    <source>
        <dbReference type="EMBL" id="MCI49317.1"/>
    </source>
</evidence>
<reference evidence="1 2" key="1">
    <citation type="journal article" date="2018" name="Front. Plant Sci.">
        <title>Red Clover (Trifolium pratense) and Zigzag Clover (T. medium) - A Picture of Genomic Similarities and Differences.</title>
        <authorList>
            <person name="Dluhosova J."/>
            <person name="Istvanek J."/>
            <person name="Nedelnik J."/>
            <person name="Repkova J."/>
        </authorList>
    </citation>
    <scope>NUCLEOTIDE SEQUENCE [LARGE SCALE GENOMIC DNA]</scope>
    <source>
        <strain evidence="2">cv. 10/8</strain>
        <tissue evidence="1">Leaf</tissue>
    </source>
</reference>
<dbReference type="EMBL" id="LXQA010399419">
    <property type="protein sequence ID" value="MCI49317.1"/>
    <property type="molecule type" value="Genomic_DNA"/>
</dbReference>
<feature type="non-terminal residue" evidence="1">
    <location>
        <position position="48"/>
    </location>
</feature>
<evidence type="ECO:0000313" key="2">
    <source>
        <dbReference type="Proteomes" id="UP000265520"/>
    </source>
</evidence>
<dbReference type="Proteomes" id="UP000265520">
    <property type="component" value="Unassembled WGS sequence"/>
</dbReference>
<keyword evidence="2" id="KW-1185">Reference proteome</keyword>
<organism evidence="1 2">
    <name type="scientific">Trifolium medium</name>
    <dbReference type="NCBI Taxonomy" id="97028"/>
    <lineage>
        <taxon>Eukaryota</taxon>
        <taxon>Viridiplantae</taxon>
        <taxon>Streptophyta</taxon>
        <taxon>Embryophyta</taxon>
        <taxon>Tracheophyta</taxon>
        <taxon>Spermatophyta</taxon>
        <taxon>Magnoliopsida</taxon>
        <taxon>eudicotyledons</taxon>
        <taxon>Gunneridae</taxon>
        <taxon>Pentapetalae</taxon>
        <taxon>rosids</taxon>
        <taxon>fabids</taxon>
        <taxon>Fabales</taxon>
        <taxon>Fabaceae</taxon>
        <taxon>Papilionoideae</taxon>
        <taxon>50 kb inversion clade</taxon>
        <taxon>NPAAA clade</taxon>
        <taxon>Hologalegina</taxon>
        <taxon>IRL clade</taxon>
        <taxon>Trifolieae</taxon>
        <taxon>Trifolium</taxon>
    </lineage>
</organism>
<protein>
    <submittedName>
        <fullName evidence="1">Uncharacterized protein</fullName>
    </submittedName>
</protein>
<name>A0A392SLM6_9FABA</name>
<sequence>MKLDVPKFDGTDAIGWIFKISQFFDYHQTPEEERLTVASFYMEGQALS</sequence>
<dbReference type="AlphaFoldDB" id="A0A392SLM6"/>
<comment type="caution">
    <text evidence="1">The sequence shown here is derived from an EMBL/GenBank/DDBJ whole genome shotgun (WGS) entry which is preliminary data.</text>
</comment>
<proteinExistence type="predicted"/>